<feature type="region of interest" description="Disordered" evidence="1">
    <location>
        <begin position="1"/>
        <end position="20"/>
    </location>
</feature>
<name>A0AAQ4EJF4_AMBAM</name>
<keyword evidence="3" id="KW-1185">Reference proteome</keyword>
<dbReference type="Proteomes" id="UP001321473">
    <property type="component" value="Unassembled WGS sequence"/>
</dbReference>
<gene>
    <name evidence="2" type="ORF">V5799_010515</name>
</gene>
<evidence type="ECO:0000256" key="1">
    <source>
        <dbReference type="SAM" id="MobiDB-lite"/>
    </source>
</evidence>
<reference evidence="2 3" key="1">
    <citation type="journal article" date="2023" name="Arcadia Sci">
        <title>De novo assembly of a long-read Amblyomma americanum tick genome.</title>
        <authorList>
            <person name="Chou S."/>
            <person name="Poskanzer K.E."/>
            <person name="Rollins M."/>
            <person name="Thuy-Boun P.S."/>
        </authorList>
    </citation>
    <scope>NUCLEOTIDE SEQUENCE [LARGE SCALE GENOMIC DNA]</scope>
    <source>
        <strain evidence="2">F_SG_1</strain>
        <tissue evidence="2">Salivary glands</tissue>
    </source>
</reference>
<dbReference type="AlphaFoldDB" id="A0AAQ4EJF4"/>
<organism evidence="2 3">
    <name type="scientific">Amblyomma americanum</name>
    <name type="common">Lone star tick</name>
    <dbReference type="NCBI Taxonomy" id="6943"/>
    <lineage>
        <taxon>Eukaryota</taxon>
        <taxon>Metazoa</taxon>
        <taxon>Ecdysozoa</taxon>
        <taxon>Arthropoda</taxon>
        <taxon>Chelicerata</taxon>
        <taxon>Arachnida</taxon>
        <taxon>Acari</taxon>
        <taxon>Parasitiformes</taxon>
        <taxon>Ixodida</taxon>
        <taxon>Ixodoidea</taxon>
        <taxon>Ixodidae</taxon>
        <taxon>Amblyomminae</taxon>
        <taxon>Amblyomma</taxon>
    </lineage>
</organism>
<sequence length="89" mass="9454">MRGSHDRGHGGLSGGGCFAGSRYTGAVIVVRSRRVLHRALSSRRSSLCGALNLAPVSVPKRGALAKHWIAADRDTMRTMAAASRRHGEC</sequence>
<proteinExistence type="predicted"/>
<comment type="caution">
    <text evidence="2">The sequence shown here is derived from an EMBL/GenBank/DDBJ whole genome shotgun (WGS) entry which is preliminary data.</text>
</comment>
<accession>A0AAQ4EJF4</accession>
<evidence type="ECO:0000313" key="3">
    <source>
        <dbReference type="Proteomes" id="UP001321473"/>
    </source>
</evidence>
<evidence type="ECO:0000313" key="2">
    <source>
        <dbReference type="EMBL" id="KAK8774949.1"/>
    </source>
</evidence>
<dbReference type="EMBL" id="JARKHS020014784">
    <property type="protein sequence ID" value="KAK8774949.1"/>
    <property type="molecule type" value="Genomic_DNA"/>
</dbReference>
<protein>
    <submittedName>
        <fullName evidence="2">Uncharacterized protein</fullName>
    </submittedName>
</protein>